<proteinExistence type="predicted"/>
<sequence length="171" mass="18732">MRFVMQILPDSNFRLVILLAAICALLPLTSRAEPAEANSAAASIVVHKSPFCLCCKEWIKHLEQNAFSVTSENTLDTAKIKQAKGVPASLQGCHTGVSQGQYVFEGHVPARLIRKFLANPPKNSIGLAVPGMPQGSPGMYRGKKFEPYNVFLILTGGDYRLYETVNQPEDQ</sequence>
<dbReference type="AlphaFoldDB" id="A0AA89P8V6"/>
<dbReference type="EMBL" id="JACHHR010000001">
    <property type="protein sequence ID" value="MBB5210391.1"/>
    <property type="molecule type" value="Genomic_DNA"/>
</dbReference>
<evidence type="ECO:0000313" key="1">
    <source>
        <dbReference type="EMBL" id="MBB5210391.1"/>
    </source>
</evidence>
<evidence type="ECO:0000313" key="2">
    <source>
        <dbReference type="Proteomes" id="UP000563601"/>
    </source>
</evidence>
<name>A0AA89P8V6_9GAMM</name>
<organism evidence="1 2">
    <name type="scientific">Microbulbifer hydrolyticus</name>
    <dbReference type="NCBI Taxonomy" id="48074"/>
    <lineage>
        <taxon>Bacteria</taxon>
        <taxon>Pseudomonadati</taxon>
        <taxon>Pseudomonadota</taxon>
        <taxon>Gammaproteobacteria</taxon>
        <taxon>Cellvibrionales</taxon>
        <taxon>Microbulbiferaceae</taxon>
        <taxon>Microbulbifer</taxon>
    </lineage>
</organism>
<evidence type="ECO:0008006" key="3">
    <source>
        <dbReference type="Google" id="ProtNLM"/>
    </source>
</evidence>
<comment type="caution">
    <text evidence="1">The sequence shown here is derived from an EMBL/GenBank/DDBJ whole genome shotgun (WGS) entry which is preliminary data.</text>
</comment>
<gene>
    <name evidence="1" type="ORF">HNQ53_000579</name>
</gene>
<accession>A0AA89P8V6</accession>
<dbReference type="RefSeq" id="WP_237567626.1">
    <property type="nucleotide sequence ID" value="NZ_CP047491.1"/>
</dbReference>
<dbReference type="Pfam" id="PF04214">
    <property type="entry name" value="DUF411"/>
    <property type="match status" value="1"/>
</dbReference>
<reference evidence="1 2" key="1">
    <citation type="submission" date="2020-08" db="EMBL/GenBank/DDBJ databases">
        <title>Genomic Encyclopedia of Type Strains, Phase IV (KMG-IV): sequencing the most valuable type-strain genomes for metagenomic binning, comparative biology and taxonomic classification.</title>
        <authorList>
            <person name="Goeker M."/>
        </authorList>
    </citation>
    <scope>NUCLEOTIDE SEQUENCE [LARGE SCALE GENOMIC DNA]</scope>
    <source>
        <strain evidence="1 2">DSM 11525</strain>
    </source>
</reference>
<protein>
    <recommendedName>
        <fullName evidence="3">DUF411 domain-containing protein</fullName>
    </recommendedName>
</protein>
<dbReference type="Proteomes" id="UP000563601">
    <property type="component" value="Unassembled WGS sequence"/>
</dbReference>
<dbReference type="InterPro" id="IPR007332">
    <property type="entry name" value="DUF411"/>
</dbReference>